<evidence type="ECO:0000256" key="8">
    <source>
        <dbReference type="ARBA" id="ARBA00022536"/>
    </source>
</evidence>
<dbReference type="GO" id="GO:0005509">
    <property type="term" value="F:calcium ion binding"/>
    <property type="evidence" value="ECO:0007669"/>
    <property type="project" value="InterPro"/>
</dbReference>
<dbReference type="SMART" id="SM00020">
    <property type="entry name" value="Tryp_SPc"/>
    <property type="match status" value="1"/>
</dbReference>
<keyword evidence="15 26" id="KW-0378">Hydrolase</keyword>
<keyword evidence="12" id="KW-0479">Metal-binding</keyword>
<comment type="subcellular location">
    <subcellularLocation>
        <location evidence="3">Secreted</location>
    </subcellularLocation>
</comment>
<dbReference type="SMART" id="SM00181">
    <property type="entry name" value="EGF"/>
    <property type="match status" value="2"/>
</dbReference>
<dbReference type="PROSITE" id="PS50240">
    <property type="entry name" value="TRYPSIN_DOM"/>
    <property type="match status" value="1"/>
</dbReference>
<keyword evidence="17" id="KW-0106">Calcium</keyword>
<keyword evidence="8 25" id="KW-0245">EGF-like domain</keyword>
<dbReference type="SUPFAM" id="SSF57184">
    <property type="entry name" value="Growth factor receptor domain"/>
    <property type="match status" value="1"/>
</dbReference>
<evidence type="ECO:0000256" key="23">
    <source>
        <dbReference type="ARBA" id="ARBA00023278"/>
    </source>
</evidence>
<dbReference type="PIRSF" id="PIRSF001143">
    <property type="entry name" value="Factor_X"/>
    <property type="match status" value="1"/>
</dbReference>
<dbReference type="GO" id="GO:0005615">
    <property type="term" value="C:extracellular space"/>
    <property type="evidence" value="ECO:0007669"/>
    <property type="project" value="TreeGrafter"/>
</dbReference>
<comment type="function">
    <text evidence="2">Factor IX is a vitamin K-dependent plasma protein that participates in the intrinsic pathway of blood coagulation by converting factor X to its active form in the presence of Ca(2+) ions, phospholipids, and factor VIIIa.</text>
</comment>
<keyword evidence="22" id="KW-0325">Glycoprotein</keyword>
<evidence type="ECO:0000256" key="2">
    <source>
        <dbReference type="ARBA" id="ARBA00002741"/>
    </source>
</evidence>
<keyword evidence="20" id="KW-0865">Zymogen</keyword>
<dbReference type="FunFam" id="2.40.10.10:FF:000120">
    <property type="entry name" value="Putative serine protease"/>
    <property type="match status" value="1"/>
</dbReference>
<comment type="caution">
    <text evidence="25">Lacks conserved residue(s) required for the propagation of feature annotation.</text>
</comment>
<name>A0A3P8V1T4_CYNSE</name>
<dbReference type="PROSITE" id="PS00135">
    <property type="entry name" value="TRYPSIN_SER"/>
    <property type="match status" value="1"/>
</dbReference>
<evidence type="ECO:0000313" key="31">
    <source>
        <dbReference type="Proteomes" id="UP000265120"/>
    </source>
</evidence>
<dbReference type="InterPro" id="IPR017857">
    <property type="entry name" value="Coagulation_fac-like_Gla_dom"/>
</dbReference>
<dbReference type="PRINTS" id="PR00001">
    <property type="entry name" value="GLABLOOD"/>
</dbReference>
<keyword evidence="18" id="KW-0460">Magnesium</keyword>
<dbReference type="EC" id="3.4.21.22" evidence="4"/>
<evidence type="ECO:0000256" key="15">
    <source>
        <dbReference type="ARBA" id="ARBA00022801"/>
    </source>
</evidence>
<dbReference type="GeneTree" id="ENSGT00940000166780"/>
<dbReference type="GO" id="GO:0007596">
    <property type="term" value="P:blood coagulation"/>
    <property type="evidence" value="ECO:0007669"/>
    <property type="project" value="UniProtKB-KW"/>
</dbReference>
<evidence type="ECO:0000256" key="12">
    <source>
        <dbReference type="ARBA" id="ARBA00022723"/>
    </source>
</evidence>
<dbReference type="PROSITE" id="PS01187">
    <property type="entry name" value="EGF_CA"/>
    <property type="match status" value="1"/>
</dbReference>
<evidence type="ECO:0000256" key="24">
    <source>
        <dbReference type="ARBA" id="ARBA00031357"/>
    </source>
</evidence>
<evidence type="ECO:0000256" key="13">
    <source>
        <dbReference type="ARBA" id="ARBA00022729"/>
    </source>
</evidence>
<evidence type="ECO:0000256" key="26">
    <source>
        <dbReference type="RuleBase" id="RU363034"/>
    </source>
</evidence>
<dbReference type="InterPro" id="IPR043504">
    <property type="entry name" value="Peptidase_S1_PA_chymotrypsin"/>
</dbReference>
<dbReference type="InterPro" id="IPR000742">
    <property type="entry name" value="EGF"/>
</dbReference>
<evidence type="ECO:0000256" key="20">
    <source>
        <dbReference type="ARBA" id="ARBA00023145"/>
    </source>
</evidence>
<keyword evidence="16 26" id="KW-0720">Serine protease</keyword>
<evidence type="ECO:0000256" key="4">
    <source>
        <dbReference type="ARBA" id="ARBA00012066"/>
    </source>
</evidence>
<dbReference type="Gene3D" id="2.10.25.10">
    <property type="entry name" value="Laminin"/>
    <property type="match status" value="2"/>
</dbReference>
<reference evidence="30 31" key="1">
    <citation type="journal article" date="2014" name="Nat. Genet.">
        <title>Whole-genome sequence of a flatfish provides insights into ZW sex chromosome evolution and adaptation to a benthic lifestyle.</title>
        <authorList>
            <person name="Chen S."/>
            <person name="Zhang G."/>
            <person name="Shao C."/>
            <person name="Huang Q."/>
            <person name="Liu G."/>
            <person name="Zhang P."/>
            <person name="Song W."/>
            <person name="An N."/>
            <person name="Chalopin D."/>
            <person name="Volff J.N."/>
            <person name="Hong Y."/>
            <person name="Li Q."/>
            <person name="Sha Z."/>
            <person name="Zhou H."/>
            <person name="Xie M."/>
            <person name="Yu Q."/>
            <person name="Liu Y."/>
            <person name="Xiang H."/>
            <person name="Wang N."/>
            <person name="Wu K."/>
            <person name="Yang C."/>
            <person name="Zhou Q."/>
            <person name="Liao X."/>
            <person name="Yang L."/>
            <person name="Hu Q."/>
            <person name="Zhang J."/>
            <person name="Meng L."/>
            <person name="Jin L."/>
            <person name="Tian Y."/>
            <person name="Lian J."/>
            <person name="Yang J."/>
            <person name="Miao G."/>
            <person name="Liu S."/>
            <person name="Liang Z."/>
            <person name="Yan F."/>
            <person name="Li Y."/>
            <person name="Sun B."/>
            <person name="Zhang H."/>
            <person name="Zhang J."/>
            <person name="Zhu Y."/>
            <person name="Du M."/>
            <person name="Zhao Y."/>
            <person name="Schartl M."/>
            <person name="Tang Q."/>
            <person name="Wang J."/>
        </authorList>
    </citation>
    <scope>NUCLEOTIDE SEQUENCE</scope>
</reference>
<dbReference type="Pfam" id="PF00008">
    <property type="entry name" value="EGF"/>
    <property type="match status" value="1"/>
</dbReference>
<dbReference type="Pfam" id="PF14670">
    <property type="entry name" value="FXa_inhibition"/>
    <property type="match status" value="1"/>
</dbReference>
<keyword evidence="6" id="KW-0301">Gamma-carboxyglutamic acid</keyword>
<keyword evidence="14" id="KW-0677">Repeat</keyword>
<keyword evidence="19" id="KW-0094">Blood coagulation</keyword>
<dbReference type="AlphaFoldDB" id="A0A3P8V1T4"/>
<keyword evidence="9" id="KW-0597">Phosphoprotein</keyword>
<evidence type="ECO:0000256" key="7">
    <source>
        <dbReference type="ARBA" id="ARBA00022525"/>
    </source>
</evidence>
<evidence type="ECO:0000256" key="14">
    <source>
        <dbReference type="ARBA" id="ARBA00022737"/>
    </source>
</evidence>
<evidence type="ECO:0000256" key="5">
    <source>
        <dbReference type="ARBA" id="ARBA00019454"/>
    </source>
</evidence>
<dbReference type="GO" id="GO:0006508">
    <property type="term" value="P:proteolysis"/>
    <property type="evidence" value="ECO:0007669"/>
    <property type="project" value="UniProtKB-KW"/>
</dbReference>
<feature type="domain" description="Peptidase S1" evidence="28">
    <location>
        <begin position="217"/>
        <end position="441"/>
    </location>
</feature>
<feature type="domain" description="EGF-like" evidence="27">
    <location>
        <begin position="93"/>
        <end position="129"/>
    </location>
</feature>
<dbReference type="InterPro" id="IPR001254">
    <property type="entry name" value="Trypsin_dom"/>
</dbReference>
<dbReference type="FunFam" id="2.10.25.10:FF:000162">
    <property type="entry name" value="Coagulation factor X (Predicted)"/>
    <property type="match status" value="1"/>
</dbReference>
<comment type="catalytic activity">
    <reaction evidence="1">
        <text>Selective cleavage of Arg-|-Ile bond in factor X to form factor Xa.</text>
        <dbReference type="EC" id="3.4.21.22"/>
    </reaction>
</comment>
<dbReference type="PROSITE" id="PS50026">
    <property type="entry name" value="EGF_3"/>
    <property type="match status" value="1"/>
</dbReference>
<keyword evidence="13" id="KW-0732">Signal</keyword>
<proteinExistence type="predicted"/>
<evidence type="ECO:0000259" key="27">
    <source>
        <dbReference type="PROSITE" id="PS50026"/>
    </source>
</evidence>
<evidence type="ECO:0000256" key="25">
    <source>
        <dbReference type="PROSITE-ProRule" id="PRU00076"/>
    </source>
</evidence>
<evidence type="ECO:0000313" key="30">
    <source>
        <dbReference type="Ensembl" id="ENSCSEP00000008054.1"/>
    </source>
</evidence>
<evidence type="ECO:0000256" key="17">
    <source>
        <dbReference type="ARBA" id="ARBA00022837"/>
    </source>
</evidence>
<dbReference type="InterPro" id="IPR009030">
    <property type="entry name" value="Growth_fac_rcpt_cys_sf"/>
</dbReference>
<dbReference type="Proteomes" id="UP000265120">
    <property type="component" value="Chromosome 15"/>
</dbReference>
<evidence type="ECO:0000256" key="21">
    <source>
        <dbReference type="ARBA" id="ARBA00023157"/>
    </source>
</evidence>
<dbReference type="InterPro" id="IPR009003">
    <property type="entry name" value="Peptidase_S1_PA"/>
</dbReference>
<keyword evidence="23" id="KW-0379">Hydroxylation</keyword>
<dbReference type="SMART" id="SM00069">
    <property type="entry name" value="GLA"/>
    <property type="match status" value="1"/>
</dbReference>
<sequence>MTLKPSHYFSVKIKIHFLHLMSLFFSPGPVFLSGRAAVSLLRRQKRHNTGVFEELLQGNLERECVEEVCDLEEARETFEDDEQTMEFWAGYIDGNQCKPNPCLNQGSCKDNLGSFTCTCLHGFTGIKCEIALAKRCDVNNGDCMHFCETMGNSGAACSCATGYKLLDDGSCKPEGTASGFFFSSNSVLNITIINPSLNDLWSYNDTEETMEKPFHRIVGGEAVTSGEIPWQVALILRSSGELFCGGSILSQSWVITAAHCLVEIEEEFIVRIDIYRLLFKHVNPLYDADESLYNHDIALLHLKTPITFSTTVRPICIGPQAFTEALITTSSPATVSGWGRMRYMGATSNTLQKVEIPVVDRTDCTHSSSTKISHSMFCAGYNNVAKDACQGDSGGPHANRIHDTWFLTGIVSWGEECAKDGKYGVYTRVSLYYNWINQVTGLDKTGL</sequence>
<keyword evidence="31" id="KW-1185">Reference proteome</keyword>
<evidence type="ECO:0000256" key="19">
    <source>
        <dbReference type="ARBA" id="ARBA00023084"/>
    </source>
</evidence>
<dbReference type="CDD" id="cd00054">
    <property type="entry name" value="EGF_CA"/>
    <property type="match status" value="1"/>
</dbReference>
<reference evidence="30" key="2">
    <citation type="submission" date="2025-08" db="UniProtKB">
        <authorList>
            <consortium name="Ensembl"/>
        </authorList>
    </citation>
    <scope>IDENTIFICATION</scope>
</reference>
<evidence type="ECO:0000256" key="18">
    <source>
        <dbReference type="ARBA" id="ARBA00022842"/>
    </source>
</evidence>
<dbReference type="InterPro" id="IPR001314">
    <property type="entry name" value="Peptidase_S1A"/>
</dbReference>
<dbReference type="Gene3D" id="4.10.740.10">
    <property type="entry name" value="Coagulation Factor IX"/>
    <property type="match status" value="1"/>
</dbReference>
<dbReference type="SMART" id="SM00179">
    <property type="entry name" value="EGF_CA"/>
    <property type="match status" value="1"/>
</dbReference>
<keyword evidence="7" id="KW-0964">Secreted</keyword>
<dbReference type="InterPro" id="IPR035972">
    <property type="entry name" value="GLA-like_dom_SF"/>
</dbReference>
<dbReference type="PROSITE" id="PS00010">
    <property type="entry name" value="ASX_HYDROXYL"/>
    <property type="match status" value="1"/>
</dbReference>
<accession>A0A3P8V1T4</accession>
<organism evidence="30 31">
    <name type="scientific">Cynoglossus semilaevis</name>
    <name type="common">Tongue sole</name>
    <dbReference type="NCBI Taxonomy" id="244447"/>
    <lineage>
        <taxon>Eukaryota</taxon>
        <taxon>Metazoa</taxon>
        <taxon>Chordata</taxon>
        <taxon>Craniata</taxon>
        <taxon>Vertebrata</taxon>
        <taxon>Euteleostomi</taxon>
        <taxon>Actinopterygii</taxon>
        <taxon>Neopterygii</taxon>
        <taxon>Teleostei</taxon>
        <taxon>Neoteleostei</taxon>
        <taxon>Acanthomorphata</taxon>
        <taxon>Carangaria</taxon>
        <taxon>Pleuronectiformes</taxon>
        <taxon>Pleuronectoidei</taxon>
        <taxon>Cynoglossidae</taxon>
        <taxon>Cynoglossinae</taxon>
        <taxon>Cynoglossus</taxon>
    </lineage>
</organism>
<dbReference type="InterPro" id="IPR000294">
    <property type="entry name" value="GLA_domain"/>
</dbReference>
<dbReference type="PROSITE" id="PS50998">
    <property type="entry name" value="GLA_2"/>
    <property type="match status" value="1"/>
</dbReference>
<dbReference type="PROSITE" id="PS00022">
    <property type="entry name" value="EGF_1"/>
    <property type="match status" value="1"/>
</dbReference>
<feature type="disulfide bond" evidence="25">
    <location>
        <begin position="119"/>
        <end position="128"/>
    </location>
</feature>
<dbReference type="SUPFAM" id="SSF57630">
    <property type="entry name" value="GLA-domain"/>
    <property type="match status" value="1"/>
</dbReference>
<evidence type="ECO:0000256" key="3">
    <source>
        <dbReference type="ARBA" id="ARBA00004613"/>
    </source>
</evidence>
<dbReference type="PRINTS" id="PR00722">
    <property type="entry name" value="CHYMOTRYPSIN"/>
</dbReference>
<dbReference type="SUPFAM" id="SSF50494">
    <property type="entry name" value="Trypsin-like serine proteases"/>
    <property type="match status" value="1"/>
</dbReference>
<dbReference type="PROSITE" id="PS01186">
    <property type="entry name" value="EGF_2"/>
    <property type="match status" value="1"/>
</dbReference>
<keyword evidence="21 25" id="KW-1015">Disulfide bond</keyword>
<dbReference type="InterPro" id="IPR018114">
    <property type="entry name" value="TRYPSIN_HIS"/>
</dbReference>
<evidence type="ECO:0000256" key="6">
    <source>
        <dbReference type="ARBA" id="ARBA00022479"/>
    </source>
</evidence>
<evidence type="ECO:0000256" key="16">
    <source>
        <dbReference type="ARBA" id="ARBA00022825"/>
    </source>
</evidence>
<dbReference type="InterPro" id="IPR050442">
    <property type="entry name" value="Peptidase_S1_coag_factors"/>
</dbReference>
<keyword evidence="11" id="KW-0356">Hemostasis</keyword>
<keyword evidence="10 26" id="KW-0645">Protease</keyword>
<dbReference type="Ensembl" id="ENSCSET00000008140.1">
    <property type="protein sequence ID" value="ENSCSEP00000008054.1"/>
    <property type="gene ID" value="ENSCSEG00000005122.1"/>
</dbReference>
<evidence type="ECO:0000256" key="22">
    <source>
        <dbReference type="ARBA" id="ARBA00023180"/>
    </source>
</evidence>
<dbReference type="Pfam" id="PF00594">
    <property type="entry name" value="Gla"/>
    <property type="match status" value="1"/>
</dbReference>
<evidence type="ECO:0000259" key="28">
    <source>
        <dbReference type="PROSITE" id="PS50240"/>
    </source>
</evidence>
<dbReference type="InterPro" id="IPR012224">
    <property type="entry name" value="Pept_S1A_FX"/>
</dbReference>
<evidence type="ECO:0000256" key="9">
    <source>
        <dbReference type="ARBA" id="ARBA00022553"/>
    </source>
</evidence>
<evidence type="ECO:0000256" key="1">
    <source>
        <dbReference type="ARBA" id="ARBA00001368"/>
    </source>
</evidence>
<dbReference type="InterPro" id="IPR000152">
    <property type="entry name" value="EGF-type_Asp/Asn_hydroxyl_site"/>
</dbReference>
<reference evidence="30" key="3">
    <citation type="submission" date="2025-09" db="UniProtKB">
        <authorList>
            <consortium name="Ensembl"/>
        </authorList>
    </citation>
    <scope>IDENTIFICATION</scope>
</reference>
<dbReference type="PROSITE" id="PS00134">
    <property type="entry name" value="TRYPSIN_HIS"/>
    <property type="match status" value="1"/>
</dbReference>
<evidence type="ECO:0000256" key="10">
    <source>
        <dbReference type="ARBA" id="ARBA00022670"/>
    </source>
</evidence>
<evidence type="ECO:0000259" key="29">
    <source>
        <dbReference type="PROSITE" id="PS50998"/>
    </source>
</evidence>
<dbReference type="Gene3D" id="2.40.10.10">
    <property type="entry name" value="Trypsin-like serine proteases"/>
    <property type="match status" value="3"/>
</dbReference>
<dbReference type="PROSITE" id="PS00011">
    <property type="entry name" value="GLA_1"/>
    <property type="match status" value="1"/>
</dbReference>
<evidence type="ECO:0000256" key="11">
    <source>
        <dbReference type="ARBA" id="ARBA00022696"/>
    </source>
</evidence>
<dbReference type="CDD" id="cd00190">
    <property type="entry name" value="Tryp_SPc"/>
    <property type="match status" value="1"/>
</dbReference>
<dbReference type="PANTHER" id="PTHR24278">
    <property type="entry name" value="COAGULATION FACTOR"/>
    <property type="match status" value="1"/>
</dbReference>
<dbReference type="Pfam" id="PF00089">
    <property type="entry name" value="Trypsin"/>
    <property type="match status" value="1"/>
</dbReference>
<dbReference type="FunFam" id="4.10.740.10:FF:000001">
    <property type="entry name" value="vitamin K-dependent protein S"/>
    <property type="match status" value="1"/>
</dbReference>
<dbReference type="InterPro" id="IPR033116">
    <property type="entry name" value="TRYPSIN_SER"/>
</dbReference>
<feature type="domain" description="Gla" evidence="29">
    <location>
        <begin position="47"/>
        <end position="93"/>
    </location>
</feature>
<protein>
    <recommendedName>
        <fullName evidence="5">Coagulation factor IX</fullName>
        <ecNumber evidence="4">3.4.21.22</ecNumber>
    </recommendedName>
    <alternativeName>
        <fullName evidence="24">Christmas factor</fullName>
    </alternativeName>
</protein>
<dbReference type="PANTHER" id="PTHR24278:SF31">
    <property type="entry name" value="COAGULATION FACTOR IX"/>
    <property type="match status" value="1"/>
</dbReference>
<dbReference type="GO" id="GO:0004252">
    <property type="term" value="F:serine-type endopeptidase activity"/>
    <property type="evidence" value="ECO:0007669"/>
    <property type="project" value="UniProtKB-EC"/>
</dbReference>
<dbReference type="InterPro" id="IPR001881">
    <property type="entry name" value="EGF-like_Ca-bd_dom"/>
</dbReference>
<dbReference type="InterPro" id="IPR018097">
    <property type="entry name" value="EGF_Ca-bd_CS"/>
</dbReference>